<dbReference type="InterPro" id="IPR029052">
    <property type="entry name" value="Metallo-depent_PP-like"/>
</dbReference>
<dbReference type="EMBL" id="VLPL01000005">
    <property type="protein sequence ID" value="TSJ42450.1"/>
    <property type="molecule type" value="Genomic_DNA"/>
</dbReference>
<dbReference type="InterPro" id="IPR000979">
    <property type="entry name" value="Phosphodiesterase_MJ0936/Vps29"/>
</dbReference>
<comment type="caution">
    <text evidence="4">The sequence shown here is derived from an EMBL/GenBank/DDBJ whole genome shotgun (WGS) entry which is preliminary data.</text>
</comment>
<evidence type="ECO:0000313" key="4">
    <source>
        <dbReference type="EMBL" id="TSJ42450.1"/>
    </source>
</evidence>
<sequence length="173" mass="19582">MVKIGLLSDTHGFLPERVFELFKDVDEIWHAGDIGSLEVTDRLKAFKPLRAVFGNIDDQVIRSEFPEYQNFQVEGISVSMTHIAGRPGKYSKHAADFIIETKPDIFVCGHSHVLLVQQDKSKNLLWLNPGACGNKGFHSVQTALRFRINGTKIEQMEVIEFGKRSNLNNEDKI</sequence>
<name>A0A556MRA7_9FLAO</name>
<dbReference type="InterPro" id="IPR024654">
    <property type="entry name" value="Calcineurin-like_PHP_lpxH"/>
</dbReference>
<dbReference type="OrthoDB" id="9785951at2"/>
<dbReference type="AlphaFoldDB" id="A0A556MRA7"/>
<evidence type="ECO:0000256" key="1">
    <source>
        <dbReference type="ARBA" id="ARBA00008950"/>
    </source>
</evidence>
<evidence type="ECO:0000313" key="5">
    <source>
        <dbReference type="Proteomes" id="UP000316008"/>
    </source>
</evidence>
<keyword evidence="2" id="KW-0479">Metal-binding</keyword>
<feature type="domain" description="Calcineurin-like phosphoesterase" evidence="3">
    <location>
        <begin position="3"/>
        <end position="148"/>
    </location>
</feature>
<keyword evidence="5" id="KW-1185">Reference proteome</keyword>
<dbReference type="Pfam" id="PF12850">
    <property type="entry name" value="Metallophos_2"/>
    <property type="match status" value="1"/>
</dbReference>
<dbReference type="GO" id="GO:0046872">
    <property type="term" value="F:metal ion binding"/>
    <property type="evidence" value="ECO:0007669"/>
    <property type="project" value="UniProtKB-KW"/>
</dbReference>
<comment type="similarity">
    <text evidence="1 2">Belongs to the metallophosphoesterase superfamily. YfcE family.</text>
</comment>
<evidence type="ECO:0000256" key="2">
    <source>
        <dbReference type="RuleBase" id="RU362039"/>
    </source>
</evidence>
<evidence type="ECO:0000259" key="3">
    <source>
        <dbReference type="Pfam" id="PF12850"/>
    </source>
</evidence>
<organism evidence="4 5">
    <name type="scientific">Fluviicola chungangensis</name>
    <dbReference type="NCBI Taxonomy" id="2597671"/>
    <lineage>
        <taxon>Bacteria</taxon>
        <taxon>Pseudomonadati</taxon>
        <taxon>Bacteroidota</taxon>
        <taxon>Flavobacteriia</taxon>
        <taxon>Flavobacteriales</taxon>
        <taxon>Crocinitomicaceae</taxon>
        <taxon>Fluviicola</taxon>
    </lineage>
</organism>
<dbReference type="SUPFAM" id="SSF56300">
    <property type="entry name" value="Metallo-dependent phosphatases"/>
    <property type="match status" value="1"/>
</dbReference>
<proteinExistence type="inferred from homology"/>
<dbReference type="Proteomes" id="UP000316008">
    <property type="component" value="Unassembled WGS sequence"/>
</dbReference>
<dbReference type="RefSeq" id="WP_144333404.1">
    <property type="nucleotide sequence ID" value="NZ_VLPL01000005.1"/>
</dbReference>
<dbReference type="GO" id="GO:0016787">
    <property type="term" value="F:hydrolase activity"/>
    <property type="evidence" value="ECO:0007669"/>
    <property type="project" value="UniProtKB-UniRule"/>
</dbReference>
<dbReference type="Gene3D" id="3.60.21.10">
    <property type="match status" value="1"/>
</dbReference>
<reference evidence="4 5" key="1">
    <citation type="submission" date="2019-07" db="EMBL/GenBank/DDBJ databases">
        <authorList>
            <person name="Huq M.A."/>
        </authorList>
    </citation>
    <scope>NUCLEOTIDE SEQUENCE [LARGE SCALE GENOMIC DNA]</scope>
    <source>
        <strain evidence="4 5">MAH-3</strain>
    </source>
</reference>
<comment type="cofactor">
    <cofactor evidence="2">
        <name>a divalent metal cation</name>
        <dbReference type="ChEBI" id="CHEBI:60240"/>
    </cofactor>
</comment>
<dbReference type="NCBIfam" id="TIGR00040">
    <property type="entry name" value="yfcE"/>
    <property type="match status" value="1"/>
</dbReference>
<dbReference type="EC" id="3.1.4.-" evidence="2"/>
<gene>
    <name evidence="4" type="ORF">FO442_11835</name>
</gene>
<protein>
    <recommendedName>
        <fullName evidence="2">Phosphoesterase</fullName>
        <ecNumber evidence="2">3.1.4.-</ecNumber>
    </recommendedName>
</protein>
<dbReference type="PANTHER" id="PTHR11124">
    <property type="entry name" value="VACUOLAR SORTING PROTEIN VPS29"/>
    <property type="match status" value="1"/>
</dbReference>
<accession>A0A556MRA7</accession>